<organism evidence="1 2">
    <name type="scientific">Candidatus Portnoybacteria bacterium CG06_land_8_20_14_3_00_39_12</name>
    <dbReference type="NCBI Taxonomy" id="1974809"/>
    <lineage>
        <taxon>Bacteria</taxon>
        <taxon>Candidatus Portnoyibacteriota</taxon>
    </lineage>
</organism>
<dbReference type="EMBL" id="PEVY01000049">
    <property type="protein sequence ID" value="PIU75160.1"/>
    <property type="molecule type" value="Genomic_DNA"/>
</dbReference>
<evidence type="ECO:0000313" key="1">
    <source>
        <dbReference type="EMBL" id="PIU75160.1"/>
    </source>
</evidence>
<gene>
    <name evidence="1" type="ORF">COS76_02330</name>
</gene>
<dbReference type="AlphaFoldDB" id="A0A2M7AWZ6"/>
<comment type="caution">
    <text evidence="1">The sequence shown here is derived from an EMBL/GenBank/DDBJ whole genome shotgun (WGS) entry which is preliminary data.</text>
</comment>
<proteinExistence type="predicted"/>
<dbReference type="Proteomes" id="UP000228775">
    <property type="component" value="Unassembled WGS sequence"/>
</dbReference>
<evidence type="ECO:0000313" key="2">
    <source>
        <dbReference type="Proteomes" id="UP000228775"/>
    </source>
</evidence>
<reference evidence="2" key="1">
    <citation type="submission" date="2017-09" db="EMBL/GenBank/DDBJ databases">
        <title>Depth-based differentiation of microbial function through sediment-hosted aquifers and enrichment of novel symbionts in the deep terrestrial subsurface.</title>
        <authorList>
            <person name="Probst A.J."/>
            <person name="Ladd B."/>
            <person name="Jarett J.K."/>
            <person name="Geller-Mcgrath D.E."/>
            <person name="Sieber C.M.K."/>
            <person name="Emerson J.B."/>
            <person name="Anantharaman K."/>
            <person name="Thomas B.C."/>
            <person name="Malmstrom R."/>
            <person name="Stieglmeier M."/>
            <person name="Klingl A."/>
            <person name="Woyke T."/>
            <person name="Ryan C.M."/>
            <person name="Banfield J.F."/>
        </authorList>
    </citation>
    <scope>NUCLEOTIDE SEQUENCE [LARGE SCALE GENOMIC DNA]</scope>
</reference>
<accession>A0A2M7AWZ6</accession>
<name>A0A2M7AWZ6_9BACT</name>
<sequence length="75" mass="8503">MCKHQWANLLVKKGREIIPVSTLKICLKCGELKIGKKTIRLSKSRLDMDGKPIRNVSQIDISNRLKIPVGIDLYS</sequence>
<protein>
    <submittedName>
        <fullName evidence="1">Uncharacterized protein</fullName>
    </submittedName>
</protein>